<dbReference type="AlphaFoldDB" id="A0A1H8GRA0"/>
<dbReference type="STRING" id="1173111.SAMN05444955_11218"/>
<sequence>MEEREIRLKLDRETKQLVCRLLRQHAEELKEKAEGQKTFCRLLLAHQLEQTHEVLAQIQAGWKQALPTLAVGKALPEPDGDGHDQSRH</sequence>
<name>A0A1H8GRA0_9BACL</name>
<dbReference type="EMBL" id="FOCQ01000012">
    <property type="protein sequence ID" value="SEN46244.1"/>
    <property type="molecule type" value="Genomic_DNA"/>
</dbReference>
<protein>
    <submittedName>
        <fullName evidence="1">Uncharacterized protein</fullName>
    </submittedName>
</protein>
<gene>
    <name evidence="1" type="ORF">SAMN05444955_11218</name>
</gene>
<evidence type="ECO:0000313" key="1">
    <source>
        <dbReference type="EMBL" id="SEN46244.1"/>
    </source>
</evidence>
<dbReference type="OrthoDB" id="3008859at2"/>
<accession>A0A1H8GRA0</accession>
<proteinExistence type="predicted"/>
<organism evidence="1 2">
    <name type="scientific">Lihuaxuella thermophila</name>
    <dbReference type="NCBI Taxonomy" id="1173111"/>
    <lineage>
        <taxon>Bacteria</taxon>
        <taxon>Bacillati</taxon>
        <taxon>Bacillota</taxon>
        <taxon>Bacilli</taxon>
        <taxon>Bacillales</taxon>
        <taxon>Thermoactinomycetaceae</taxon>
        <taxon>Lihuaxuella</taxon>
    </lineage>
</organism>
<evidence type="ECO:0000313" key="2">
    <source>
        <dbReference type="Proteomes" id="UP000199695"/>
    </source>
</evidence>
<dbReference type="Proteomes" id="UP000199695">
    <property type="component" value="Unassembled WGS sequence"/>
</dbReference>
<reference evidence="1 2" key="1">
    <citation type="submission" date="2016-10" db="EMBL/GenBank/DDBJ databases">
        <authorList>
            <person name="de Groot N.N."/>
        </authorList>
    </citation>
    <scope>NUCLEOTIDE SEQUENCE [LARGE SCALE GENOMIC DNA]</scope>
    <source>
        <strain evidence="1 2">DSM 46701</strain>
    </source>
</reference>
<dbReference type="RefSeq" id="WP_089970143.1">
    <property type="nucleotide sequence ID" value="NZ_FOCQ01000012.1"/>
</dbReference>
<keyword evidence="2" id="KW-1185">Reference proteome</keyword>